<keyword evidence="2" id="KW-1185">Reference proteome</keyword>
<gene>
    <name evidence="1" type="ORF">CBOVIS_LOCUS1556</name>
</gene>
<accession>A0A8S1EEP4</accession>
<evidence type="ECO:0000313" key="1">
    <source>
        <dbReference type="EMBL" id="CAB3398265.1"/>
    </source>
</evidence>
<name>A0A8S1EEP4_9PELO</name>
<reference evidence="1 2" key="1">
    <citation type="submission" date="2020-04" db="EMBL/GenBank/DDBJ databases">
        <authorList>
            <person name="Laetsch R D."/>
            <person name="Stevens L."/>
            <person name="Kumar S."/>
            <person name="Blaxter L. M."/>
        </authorList>
    </citation>
    <scope>NUCLEOTIDE SEQUENCE [LARGE SCALE GENOMIC DNA]</scope>
</reference>
<sequence>MNVGRCDKHSSYWPAFRVIDAILFLTPRNVRENFPFNQYSDELYETSQINKIIEQLENRNNEFARDVPTYTKAVHSTIDYELLSQLIGDWSLFDFWKRVQLYRQGTNTYISNRDLIRLLYMNIISEMNELSKWGMCKYLQDRVRHYATGKIFELLPLDEEMLHNHVYDLSLAELESVLSASQQFITSEPEKALGLLGSLLDAPDSDVSKENLYRVWNPGDLGNFQTEYENALGVRKMFDNTITGVHDKRLEFFCTKSMYEKMAIRFIKIDGHIYFFAADVNRIIDTVTSIKKKKKSNSNSTNVQKLDIGEGGIYRLINCEKFAKLDKHHNFGRIHIDFIEDKEKRVSFKYLPYISPVYTTCLPSTLAIQTIYDFLAETLRQFTIPTVALMGEMRFFVQRITSFFLEDKDIYCVDMRSITSQMDRFYETMSNDEKENVTTDPEIAEDSFSTFLDTAFPKLNRILHSHGYCHVKKYCLLSKISEDDRNGLTVCEDPKSPRSVSDAQKSFESSLKPIVTVVYGQSECIFKEHNL</sequence>
<dbReference type="Proteomes" id="UP000494206">
    <property type="component" value="Unassembled WGS sequence"/>
</dbReference>
<evidence type="ECO:0000313" key="2">
    <source>
        <dbReference type="Proteomes" id="UP000494206"/>
    </source>
</evidence>
<proteinExistence type="predicted"/>
<organism evidence="1 2">
    <name type="scientific">Caenorhabditis bovis</name>
    <dbReference type="NCBI Taxonomy" id="2654633"/>
    <lineage>
        <taxon>Eukaryota</taxon>
        <taxon>Metazoa</taxon>
        <taxon>Ecdysozoa</taxon>
        <taxon>Nematoda</taxon>
        <taxon>Chromadorea</taxon>
        <taxon>Rhabditida</taxon>
        <taxon>Rhabditina</taxon>
        <taxon>Rhabditomorpha</taxon>
        <taxon>Rhabditoidea</taxon>
        <taxon>Rhabditidae</taxon>
        <taxon>Peloderinae</taxon>
        <taxon>Caenorhabditis</taxon>
    </lineage>
</organism>
<dbReference type="AlphaFoldDB" id="A0A8S1EEP4"/>
<protein>
    <submittedName>
        <fullName evidence="1">Uncharacterized protein</fullName>
    </submittedName>
</protein>
<dbReference type="EMBL" id="CADEPM010000001">
    <property type="protein sequence ID" value="CAB3398265.1"/>
    <property type="molecule type" value="Genomic_DNA"/>
</dbReference>
<comment type="caution">
    <text evidence="1">The sequence shown here is derived from an EMBL/GenBank/DDBJ whole genome shotgun (WGS) entry which is preliminary data.</text>
</comment>